<protein>
    <recommendedName>
        <fullName evidence="3">AbiEi antitoxin C-terminal domain-containing protein</fullName>
    </recommendedName>
</protein>
<dbReference type="RefSeq" id="WP_179372835.1">
    <property type="nucleotide sequence ID" value="NZ_CP026995.1"/>
</dbReference>
<proteinExistence type="predicted"/>
<reference evidence="1 2" key="1">
    <citation type="submission" date="2018-02" db="EMBL/GenBank/DDBJ databases">
        <title>Complete genome of Nitrosopumilus ureaphilus PS0.</title>
        <authorList>
            <person name="Qin W."/>
            <person name="Zheng Y."/>
            <person name="Stahl D.A."/>
        </authorList>
    </citation>
    <scope>NUCLEOTIDE SEQUENCE [LARGE SCALE GENOMIC DNA]</scope>
    <source>
        <strain evidence="1 2">PS0</strain>
    </source>
</reference>
<dbReference type="Proteomes" id="UP000509478">
    <property type="component" value="Chromosome"/>
</dbReference>
<accession>A0A7D5M5U6</accession>
<evidence type="ECO:0000313" key="2">
    <source>
        <dbReference type="Proteomes" id="UP000509478"/>
    </source>
</evidence>
<evidence type="ECO:0008006" key="3">
    <source>
        <dbReference type="Google" id="ProtNLM"/>
    </source>
</evidence>
<dbReference type="EMBL" id="CP026995">
    <property type="protein sequence ID" value="QLH06731.1"/>
    <property type="molecule type" value="Genomic_DNA"/>
</dbReference>
<dbReference type="OrthoDB" id="92588at2157"/>
<dbReference type="GeneID" id="56067685"/>
<evidence type="ECO:0000313" key="1">
    <source>
        <dbReference type="EMBL" id="QLH06731.1"/>
    </source>
</evidence>
<dbReference type="AlphaFoldDB" id="A0A7D5M5U6"/>
<keyword evidence="2" id="KW-1185">Reference proteome</keyword>
<name>A0A7D5M5U6_9ARCH</name>
<organism evidence="1 2">
    <name type="scientific">Nitrosopumilus ureiphilus</name>
    <dbReference type="NCBI Taxonomy" id="1470067"/>
    <lineage>
        <taxon>Archaea</taxon>
        <taxon>Nitrososphaerota</taxon>
        <taxon>Nitrososphaeria</taxon>
        <taxon>Nitrosopumilales</taxon>
        <taxon>Nitrosopumilaceae</taxon>
        <taxon>Nitrosopumilus</taxon>
    </lineage>
</organism>
<gene>
    <name evidence="1" type="ORF">C5F50_06305</name>
</gene>
<dbReference type="KEGG" id="nue:C5F50_06305"/>
<sequence length="211" mass="25030">MKITDLLTKARIENKEFLKAEDLRRFCKGTKFDYNYAVKYLVEHKYLIRIFRGIFYVKSHEEIATKRLSHNVLELISKGLELKGIKNWYFGFHTALKLNNLTHEYYTTGDVINDSISRPKSMLIADHKFKFYKLSPKLLSFGITKENNIKYSDIEKTILDFIYIWSYNGISNEKILADVSEWTSKISETRVKKYSIRYPNSTRKIIKMILK</sequence>